<name>A0ABS1UF59_9PROT</name>
<evidence type="ECO:0000313" key="1">
    <source>
        <dbReference type="EMBL" id="MBL6082614.1"/>
    </source>
</evidence>
<dbReference type="Proteomes" id="UP000660885">
    <property type="component" value="Unassembled WGS sequence"/>
</dbReference>
<comment type="caution">
    <text evidence="1">The sequence shown here is derived from an EMBL/GenBank/DDBJ whole genome shotgun (WGS) entry which is preliminary data.</text>
</comment>
<evidence type="ECO:0000313" key="2">
    <source>
        <dbReference type="Proteomes" id="UP000660885"/>
    </source>
</evidence>
<reference evidence="1 2" key="1">
    <citation type="submission" date="2021-01" db="EMBL/GenBank/DDBJ databases">
        <title>Belnapia mucosa sp. nov. and Belnapia arida sp. nov., isolated from the Tabernas Desert (Almeria, Spain).</title>
        <authorList>
            <person name="Molina-Menor E."/>
            <person name="Vidal-Verdu A."/>
            <person name="Calonge A."/>
            <person name="Satari L."/>
            <person name="Pereto J."/>
            <person name="Porcar M."/>
        </authorList>
    </citation>
    <scope>NUCLEOTIDE SEQUENCE [LARGE SCALE GENOMIC DNA]</scope>
    <source>
        <strain evidence="1 2">T18</strain>
    </source>
</reference>
<sequence length="358" mass="39105">MTWLDWFVRQKIKSHLAEERTLAGSFSSNRKNSNEYSLADLAIQVAADAKGKPGVDPEIAFFASCLIPFLRGFAPIEDRRQMSDVGPALGLVLTRETAALFADAEPPATDQWQQRAFAKAPAGDGRGGIYIDVPHGALRVGTDLQLRAALAIPWLEPSVVNAAHLVWAGTTIIALVLTAPGSERPRGISFAAVDPNQNVFALGTEDKPVVGFMSNDVLEMMAGAKGEPEDVLNLWNLVLSRSTNFLRLVLAYHAHGPVEAREAIAQSPPARSPREQLRPRKAESLFAMVRLLPPADRLGRPTPAPHVTPWQLMSRQTVSGHFRLQPYGSGLSLRRLIWVSPYERGPEGAPEKPRAKNL</sequence>
<organism evidence="1 2">
    <name type="scientific">Belnapia arida</name>
    <dbReference type="NCBI Taxonomy" id="2804533"/>
    <lineage>
        <taxon>Bacteria</taxon>
        <taxon>Pseudomonadati</taxon>
        <taxon>Pseudomonadota</taxon>
        <taxon>Alphaproteobacteria</taxon>
        <taxon>Acetobacterales</taxon>
        <taxon>Roseomonadaceae</taxon>
        <taxon>Belnapia</taxon>
    </lineage>
</organism>
<dbReference type="RefSeq" id="WP_202835947.1">
    <property type="nucleotide sequence ID" value="NZ_JAETWB010000088.1"/>
</dbReference>
<gene>
    <name evidence="1" type="ORF">JMJ56_32120</name>
</gene>
<keyword evidence="2" id="KW-1185">Reference proteome</keyword>
<protein>
    <submittedName>
        <fullName evidence="1">Uncharacterized protein</fullName>
    </submittedName>
</protein>
<proteinExistence type="predicted"/>
<dbReference type="EMBL" id="JAETWB010000088">
    <property type="protein sequence ID" value="MBL6082614.1"/>
    <property type="molecule type" value="Genomic_DNA"/>
</dbReference>
<accession>A0ABS1UF59</accession>